<accession>A0A4Y2SBG3</accession>
<comment type="caution">
    <text evidence="1">The sequence shown here is derived from an EMBL/GenBank/DDBJ whole genome shotgun (WGS) entry which is preliminary data.</text>
</comment>
<protein>
    <submittedName>
        <fullName evidence="1">Uncharacterized protein</fullName>
    </submittedName>
</protein>
<evidence type="ECO:0000313" key="1">
    <source>
        <dbReference type="EMBL" id="GBN84649.1"/>
    </source>
</evidence>
<dbReference type="Proteomes" id="UP000499080">
    <property type="component" value="Unassembled WGS sequence"/>
</dbReference>
<gene>
    <name evidence="1" type="ORF">AVEN_30351_1</name>
</gene>
<evidence type="ECO:0000313" key="2">
    <source>
        <dbReference type="Proteomes" id="UP000499080"/>
    </source>
</evidence>
<dbReference type="AlphaFoldDB" id="A0A4Y2SBG3"/>
<dbReference type="EMBL" id="BGPR01020431">
    <property type="protein sequence ID" value="GBN84649.1"/>
    <property type="molecule type" value="Genomic_DNA"/>
</dbReference>
<organism evidence="1 2">
    <name type="scientific">Araneus ventricosus</name>
    <name type="common">Orbweaver spider</name>
    <name type="synonym">Epeira ventricosa</name>
    <dbReference type="NCBI Taxonomy" id="182803"/>
    <lineage>
        <taxon>Eukaryota</taxon>
        <taxon>Metazoa</taxon>
        <taxon>Ecdysozoa</taxon>
        <taxon>Arthropoda</taxon>
        <taxon>Chelicerata</taxon>
        <taxon>Arachnida</taxon>
        <taxon>Araneae</taxon>
        <taxon>Araneomorphae</taxon>
        <taxon>Entelegynae</taxon>
        <taxon>Araneoidea</taxon>
        <taxon>Araneidae</taxon>
        <taxon>Araneus</taxon>
    </lineage>
</organism>
<sequence length="84" mass="9172">MEHFKRCDSNLITSDAPIDEDIVYVITEKNDLIDDSSSDIEDGGDASSGPSISDAKLLPTACCWNNIQSAFVNSVKEKVHITKI</sequence>
<proteinExistence type="predicted"/>
<keyword evidence="2" id="KW-1185">Reference proteome</keyword>
<reference evidence="1 2" key="1">
    <citation type="journal article" date="2019" name="Sci. Rep.">
        <title>Orb-weaving spider Araneus ventricosus genome elucidates the spidroin gene catalogue.</title>
        <authorList>
            <person name="Kono N."/>
            <person name="Nakamura H."/>
            <person name="Ohtoshi R."/>
            <person name="Moran D.A.P."/>
            <person name="Shinohara A."/>
            <person name="Yoshida Y."/>
            <person name="Fujiwara M."/>
            <person name="Mori M."/>
            <person name="Tomita M."/>
            <person name="Arakawa K."/>
        </authorList>
    </citation>
    <scope>NUCLEOTIDE SEQUENCE [LARGE SCALE GENOMIC DNA]</scope>
</reference>
<name>A0A4Y2SBG3_ARAVE</name>